<accession>A0A1L3GKH5</accession>
<dbReference type="Proteomes" id="UP000182517">
    <property type="component" value="Chromosome"/>
</dbReference>
<dbReference type="Gene3D" id="3.40.50.2000">
    <property type="entry name" value="Glycogen Phosphorylase B"/>
    <property type="match status" value="2"/>
</dbReference>
<dbReference type="EMBL" id="CP015519">
    <property type="protein sequence ID" value="APG26453.1"/>
    <property type="molecule type" value="Genomic_DNA"/>
</dbReference>
<evidence type="ECO:0000313" key="2">
    <source>
        <dbReference type="Proteomes" id="UP000182517"/>
    </source>
</evidence>
<dbReference type="RefSeq" id="WP_072282413.1">
    <property type="nucleotide sequence ID" value="NZ_CP015519.1"/>
</dbReference>
<name>A0A1L3GKH5_9BACT</name>
<organism evidence="1 2">
    <name type="scientific">Syntrophotalea acetylenivorans</name>
    <dbReference type="NCBI Taxonomy" id="1842532"/>
    <lineage>
        <taxon>Bacteria</taxon>
        <taxon>Pseudomonadati</taxon>
        <taxon>Thermodesulfobacteriota</taxon>
        <taxon>Desulfuromonadia</taxon>
        <taxon>Desulfuromonadales</taxon>
        <taxon>Syntrophotaleaceae</taxon>
        <taxon>Syntrophotalea</taxon>
    </lineage>
</organism>
<dbReference type="OrthoDB" id="7366221at2"/>
<dbReference type="AlphaFoldDB" id="A0A1L3GKH5"/>
<reference evidence="1 2" key="1">
    <citation type="journal article" date="2017" name="Genome Announc.">
        <title>Complete Genome Sequences of Two Acetylene-Fermenting Pelobacter acetylenicus Strains.</title>
        <authorList>
            <person name="Sutton J.M."/>
            <person name="Baesman S.M."/>
            <person name="Fierst J.L."/>
            <person name="Poret-Peterson A.T."/>
            <person name="Oremland R.S."/>
            <person name="Dunlap D.S."/>
            <person name="Akob D.M."/>
        </authorList>
    </citation>
    <scope>NUCLEOTIDE SEQUENCE [LARGE SCALE GENOMIC DNA]</scope>
    <source>
        <strain evidence="1 2">SFB93</strain>
    </source>
</reference>
<protein>
    <recommendedName>
        <fullName evidence="3">Glycosyltransferase subfamily 4-like N-terminal domain-containing protein</fullName>
    </recommendedName>
</protein>
<keyword evidence="2" id="KW-1185">Reference proteome</keyword>
<dbReference type="STRING" id="1842532.A7E78_00365"/>
<evidence type="ECO:0008006" key="3">
    <source>
        <dbReference type="Google" id="ProtNLM"/>
    </source>
</evidence>
<gene>
    <name evidence="1" type="ORF">A7E78_00365</name>
</gene>
<sequence length="434" mass="48958">MKVLVVAHYFPPVGGAGVQRTAKFVKYMPELGWDPIVLAAENPSVPVFDNSLMDDLPPEVKIVRTKTLEPSYQVKEALVKGSPDKSKWKKWLSSKLRSFIKALLLPDPQILWWPCTIWQMFKIIKKEKVDVVFATAPPFSVLFFSTILGRLCGVPVVIDFRDEWVFARETLEQTAKGWWPRFFDQFMERLSVGLCTNFTAATQSYVTSISARHQKQSRGKGIVITNGFDEDDFSGLGAENSNDNPGEIVSIVYVGTVWKATTLKPFIDSINDFVKDNEKLAKKIRVKIFGRVVDSEKDYLISSQARFDIQLLGYQPHKDILKELVAADTLLLTLTDLPGAERIIPGKLFEYLASGSRILADVPSGETKNILEKCPKGRVLWLTRDRESTSRLFKKLIGCPKLSFAQAPEIEVYSRRFLTKRLVDVFDSVLGGKA</sequence>
<proteinExistence type="predicted"/>
<dbReference type="SUPFAM" id="SSF53756">
    <property type="entry name" value="UDP-Glycosyltransferase/glycogen phosphorylase"/>
    <property type="match status" value="1"/>
</dbReference>
<evidence type="ECO:0000313" key="1">
    <source>
        <dbReference type="EMBL" id="APG26453.1"/>
    </source>
</evidence>
<dbReference type="KEGG" id="pef:A7E78_00365"/>